<evidence type="ECO:0000256" key="3">
    <source>
        <dbReference type="ARBA" id="ARBA00023163"/>
    </source>
</evidence>
<keyword evidence="6" id="KW-1185">Reference proteome</keyword>
<dbReference type="PROSITE" id="PS50995">
    <property type="entry name" value="HTH_MARR_2"/>
    <property type="match status" value="1"/>
</dbReference>
<sequence length="169" mass="17519">MTAAERDGAGGPGHTGTRDAAVEAVLAAARVLVGLSAQSVAELADTVTLPQLRILVMVASRSPSSLREVAQELAVHPSNATRAVERLVGAGLLRRRDDPADRRNLLLELSPSGQDLVAGIMEHRRAAVGAIVDRMPAAHRDALGTGAAAFADAGDPIPRSAVWSLGWPT</sequence>
<dbReference type="RefSeq" id="WP_093348564.1">
    <property type="nucleotide sequence ID" value="NZ_FOUY01000026.1"/>
</dbReference>
<dbReference type="STRING" id="260086.SAMN05216207_10268"/>
<dbReference type="GO" id="GO:0003700">
    <property type="term" value="F:DNA-binding transcription factor activity"/>
    <property type="evidence" value="ECO:0007669"/>
    <property type="project" value="InterPro"/>
</dbReference>
<evidence type="ECO:0000313" key="5">
    <source>
        <dbReference type="EMBL" id="SFN97475.1"/>
    </source>
</evidence>
<name>A0A1I5DE10_PSUAM</name>
<dbReference type="OrthoDB" id="3573114at2"/>
<keyword evidence="3" id="KW-0804">Transcription</keyword>
<organism evidence="5 6">
    <name type="scientific">Pseudonocardia ammonioxydans</name>
    <dbReference type="NCBI Taxonomy" id="260086"/>
    <lineage>
        <taxon>Bacteria</taxon>
        <taxon>Bacillati</taxon>
        <taxon>Actinomycetota</taxon>
        <taxon>Actinomycetes</taxon>
        <taxon>Pseudonocardiales</taxon>
        <taxon>Pseudonocardiaceae</taxon>
        <taxon>Pseudonocardia</taxon>
    </lineage>
</organism>
<evidence type="ECO:0000313" key="6">
    <source>
        <dbReference type="Proteomes" id="UP000199614"/>
    </source>
</evidence>
<dbReference type="PROSITE" id="PS01117">
    <property type="entry name" value="HTH_MARR_1"/>
    <property type="match status" value="1"/>
</dbReference>
<evidence type="ECO:0000256" key="2">
    <source>
        <dbReference type="ARBA" id="ARBA00023125"/>
    </source>
</evidence>
<evidence type="ECO:0000256" key="1">
    <source>
        <dbReference type="ARBA" id="ARBA00023015"/>
    </source>
</evidence>
<dbReference type="GO" id="GO:0006950">
    <property type="term" value="P:response to stress"/>
    <property type="evidence" value="ECO:0007669"/>
    <property type="project" value="TreeGrafter"/>
</dbReference>
<gene>
    <name evidence="5" type="ORF">SAMN05216207_10268</name>
</gene>
<keyword evidence="2" id="KW-0238">DNA-binding</keyword>
<protein>
    <submittedName>
        <fullName evidence="5">Transcriptional regulator, MarR family</fullName>
    </submittedName>
</protein>
<dbReference type="Proteomes" id="UP000199614">
    <property type="component" value="Unassembled WGS sequence"/>
</dbReference>
<feature type="domain" description="HTH marR-type" evidence="4">
    <location>
        <begin position="18"/>
        <end position="152"/>
    </location>
</feature>
<dbReference type="Gene3D" id="1.10.10.10">
    <property type="entry name" value="Winged helix-like DNA-binding domain superfamily/Winged helix DNA-binding domain"/>
    <property type="match status" value="1"/>
</dbReference>
<accession>A0A1I5DE10</accession>
<dbReference type="PANTHER" id="PTHR33164:SF94">
    <property type="entry name" value="TRANSCRIPTIONAL REGULATORY PROTEIN-RELATED"/>
    <property type="match status" value="1"/>
</dbReference>
<dbReference type="InterPro" id="IPR023187">
    <property type="entry name" value="Tscrpt_reg_MarR-type_CS"/>
</dbReference>
<dbReference type="InterPro" id="IPR036388">
    <property type="entry name" value="WH-like_DNA-bd_sf"/>
</dbReference>
<dbReference type="GO" id="GO:0003677">
    <property type="term" value="F:DNA binding"/>
    <property type="evidence" value="ECO:0007669"/>
    <property type="project" value="UniProtKB-KW"/>
</dbReference>
<reference evidence="5 6" key="1">
    <citation type="submission" date="2016-10" db="EMBL/GenBank/DDBJ databases">
        <authorList>
            <person name="de Groot N.N."/>
        </authorList>
    </citation>
    <scope>NUCLEOTIDE SEQUENCE [LARGE SCALE GENOMIC DNA]</scope>
    <source>
        <strain evidence="5 6">CGMCC 4.1877</strain>
    </source>
</reference>
<dbReference type="PANTHER" id="PTHR33164">
    <property type="entry name" value="TRANSCRIPTIONAL REGULATOR, MARR FAMILY"/>
    <property type="match status" value="1"/>
</dbReference>
<keyword evidence="1" id="KW-0805">Transcription regulation</keyword>
<dbReference type="InterPro" id="IPR036390">
    <property type="entry name" value="WH_DNA-bd_sf"/>
</dbReference>
<dbReference type="Pfam" id="PF01047">
    <property type="entry name" value="MarR"/>
    <property type="match status" value="1"/>
</dbReference>
<dbReference type="InterPro" id="IPR039422">
    <property type="entry name" value="MarR/SlyA-like"/>
</dbReference>
<dbReference type="AlphaFoldDB" id="A0A1I5DE10"/>
<dbReference type="EMBL" id="FOUY01000026">
    <property type="protein sequence ID" value="SFN97475.1"/>
    <property type="molecule type" value="Genomic_DNA"/>
</dbReference>
<dbReference type="SMART" id="SM00347">
    <property type="entry name" value="HTH_MARR"/>
    <property type="match status" value="1"/>
</dbReference>
<proteinExistence type="predicted"/>
<dbReference type="SUPFAM" id="SSF46785">
    <property type="entry name" value="Winged helix' DNA-binding domain"/>
    <property type="match status" value="1"/>
</dbReference>
<evidence type="ECO:0000259" key="4">
    <source>
        <dbReference type="PROSITE" id="PS50995"/>
    </source>
</evidence>
<dbReference type="InterPro" id="IPR000835">
    <property type="entry name" value="HTH_MarR-typ"/>
</dbReference>